<name>A0A1L7CZZ8_9CORY</name>
<keyword evidence="1" id="KW-0328">Glycosyltransferase</keyword>
<dbReference type="Gene3D" id="3.40.50.2000">
    <property type="entry name" value="Glycogen Phosphorylase B"/>
    <property type="match status" value="2"/>
</dbReference>
<evidence type="ECO:0000259" key="3">
    <source>
        <dbReference type="Pfam" id="PF00534"/>
    </source>
</evidence>
<evidence type="ECO:0000313" key="5">
    <source>
        <dbReference type="EMBL" id="APT91407.1"/>
    </source>
</evidence>
<proteinExistence type="predicted"/>
<dbReference type="EMBL" id="CP009248">
    <property type="protein sequence ID" value="APT91407.1"/>
    <property type="molecule type" value="Genomic_DNA"/>
</dbReference>
<keyword evidence="6" id="KW-1185">Reference proteome</keyword>
<protein>
    <submittedName>
        <fullName evidence="5">Uncharacterized protein</fullName>
    </submittedName>
</protein>
<dbReference type="Pfam" id="PF13439">
    <property type="entry name" value="Glyco_transf_4"/>
    <property type="match status" value="1"/>
</dbReference>
<evidence type="ECO:0000259" key="4">
    <source>
        <dbReference type="Pfam" id="PF13439"/>
    </source>
</evidence>
<dbReference type="PANTHER" id="PTHR45947">
    <property type="entry name" value="SULFOQUINOVOSYL TRANSFERASE SQD2"/>
    <property type="match status" value="1"/>
</dbReference>
<dbReference type="RefSeq" id="WP_075693140.1">
    <property type="nucleotide sequence ID" value="NZ_CP009248.1"/>
</dbReference>
<evidence type="ECO:0000256" key="2">
    <source>
        <dbReference type="ARBA" id="ARBA00022679"/>
    </source>
</evidence>
<dbReference type="GO" id="GO:0016758">
    <property type="term" value="F:hexosyltransferase activity"/>
    <property type="evidence" value="ECO:0007669"/>
    <property type="project" value="TreeGrafter"/>
</dbReference>
<reference evidence="5 6" key="1">
    <citation type="submission" date="2014-08" db="EMBL/GenBank/DDBJ databases">
        <title>Complete genome sequence of Corynebacterium sphenisci CECT 5990(T) (=DSM 44792(T)), isolated from healthy wild penguins.</title>
        <authorList>
            <person name="Ruckert C."/>
            <person name="Albersmeier A."/>
            <person name="Winkler A."/>
            <person name="Kalinowski J."/>
        </authorList>
    </citation>
    <scope>NUCLEOTIDE SEQUENCE [LARGE SCALE GENOMIC DNA]</scope>
    <source>
        <strain evidence="5 6">DSM 44792</strain>
    </source>
</reference>
<sequence length="357" mass="37910">MPDRPLRILHVNAKAACGGAEMMILRFLERSAERGDVTGAAMAPGDWAPRFAEAADQWYDLPLVARSPARLAGLVLRLRRVIRDFRPEVIHAHNPTMMLGVTLASRGLGVGLVGTVHGNETGDYRAEAAICRLFPGPITAVTPYISGELFRHRVREVVTIANGVAAGPGPLPRAELAARFGIRPDRPLVVGVGRLATMKRWHLAIDAMAEVPDATLLIFGEGPLRADLEARIRRLGLDDRVRLPGVVPDVRACTAGADCALVTTSGEGCSLALLELLAAGVPLVAADVPGISDTVGPASALMVDAADTAQLAGAIRAILDGDPGVAGRVAAGREIAGEHSEERMIDRYFDCYRRALR</sequence>
<dbReference type="AlphaFoldDB" id="A0A1L7CZZ8"/>
<feature type="domain" description="Glycosyl transferase family 1" evidence="3">
    <location>
        <begin position="175"/>
        <end position="322"/>
    </location>
</feature>
<gene>
    <name evidence="5" type="ORF">CSPHI_10885</name>
</gene>
<organism evidence="5 6">
    <name type="scientific">Corynebacterium sphenisci DSM 44792</name>
    <dbReference type="NCBI Taxonomy" id="1437874"/>
    <lineage>
        <taxon>Bacteria</taxon>
        <taxon>Bacillati</taxon>
        <taxon>Actinomycetota</taxon>
        <taxon>Actinomycetes</taxon>
        <taxon>Mycobacteriales</taxon>
        <taxon>Corynebacteriaceae</taxon>
        <taxon>Corynebacterium</taxon>
    </lineage>
</organism>
<dbReference type="GO" id="GO:1901137">
    <property type="term" value="P:carbohydrate derivative biosynthetic process"/>
    <property type="evidence" value="ECO:0007669"/>
    <property type="project" value="UniProtKB-ARBA"/>
</dbReference>
<dbReference type="SUPFAM" id="SSF53756">
    <property type="entry name" value="UDP-Glycosyltransferase/glycogen phosphorylase"/>
    <property type="match status" value="1"/>
</dbReference>
<dbReference type="InterPro" id="IPR028098">
    <property type="entry name" value="Glyco_trans_4-like_N"/>
</dbReference>
<accession>A0A1L7CZZ8</accession>
<dbReference type="PANTHER" id="PTHR45947:SF3">
    <property type="entry name" value="SULFOQUINOVOSYL TRANSFERASE SQD2"/>
    <property type="match status" value="1"/>
</dbReference>
<keyword evidence="2" id="KW-0808">Transferase</keyword>
<dbReference type="Proteomes" id="UP000185469">
    <property type="component" value="Chromosome"/>
</dbReference>
<evidence type="ECO:0000256" key="1">
    <source>
        <dbReference type="ARBA" id="ARBA00022676"/>
    </source>
</evidence>
<dbReference type="Pfam" id="PF00534">
    <property type="entry name" value="Glycos_transf_1"/>
    <property type="match status" value="1"/>
</dbReference>
<dbReference type="GO" id="GO:1903509">
    <property type="term" value="P:liposaccharide metabolic process"/>
    <property type="evidence" value="ECO:0007669"/>
    <property type="project" value="UniProtKB-ARBA"/>
</dbReference>
<dbReference type="InterPro" id="IPR001296">
    <property type="entry name" value="Glyco_trans_1"/>
</dbReference>
<dbReference type="InterPro" id="IPR050194">
    <property type="entry name" value="Glycosyltransferase_grp1"/>
</dbReference>
<dbReference type="STRING" id="1437874.CSPHI_10885"/>
<feature type="domain" description="Glycosyltransferase subfamily 4-like N-terminal" evidence="4">
    <location>
        <begin position="18"/>
        <end position="164"/>
    </location>
</feature>
<dbReference type="KEGG" id="csph:CSPHI_10885"/>
<evidence type="ECO:0000313" key="6">
    <source>
        <dbReference type="Proteomes" id="UP000185469"/>
    </source>
</evidence>
<dbReference type="OrthoDB" id="9802525at2"/>